<protein>
    <submittedName>
        <fullName evidence="1">Uncharacterized protein</fullName>
    </submittedName>
</protein>
<accession>A0A6C0KC92</accession>
<evidence type="ECO:0000313" key="1">
    <source>
        <dbReference type="EMBL" id="QHU14337.1"/>
    </source>
</evidence>
<proteinExistence type="predicted"/>
<dbReference type="AlphaFoldDB" id="A0A6C0KC92"/>
<sequence length="269" mass="29920">MAPIKSTNFNTNNITTKDVATRSSGMKAVPVRYEGNVLQVQTPKMSQIFDLGEPPQSTGDGIPNYNLNLSFRGKEDDPKLEAFCSMMAALDEFNLKYATEHSKELFGKVTKREIIEEFHKPIVKYSTKLTKEGGQYPPTMKVKLRFRDNRPDFEVYDKDKKEVAVVTEGGEVSLEMFQQGTKMINLLEYGGIWIVGKSFGATWKVVQSRIYSEDTFKGCAIVDSDDSDDEDSGSAVSPEVAVTDAVSQLIIDDSDTVVDTEDTETADAF</sequence>
<dbReference type="InterPro" id="IPR043804">
    <property type="entry name" value="DUF5871"/>
</dbReference>
<dbReference type="EMBL" id="MN740839">
    <property type="protein sequence ID" value="QHU14337.1"/>
    <property type="molecule type" value="Genomic_DNA"/>
</dbReference>
<name>A0A6C0KC92_9ZZZZ</name>
<dbReference type="Pfam" id="PF19196">
    <property type="entry name" value="DUF5871"/>
    <property type="match status" value="1"/>
</dbReference>
<organism evidence="1">
    <name type="scientific">viral metagenome</name>
    <dbReference type="NCBI Taxonomy" id="1070528"/>
    <lineage>
        <taxon>unclassified sequences</taxon>
        <taxon>metagenomes</taxon>
        <taxon>organismal metagenomes</taxon>
    </lineage>
</organism>
<reference evidence="1" key="1">
    <citation type="journal article" date="2020" name="Nature">
        <title>Giant virus diversity and host interactions through global metagenomics.</title>
        <authorList>
            <person name="Schulz F."/>
            <person name="Roux S."/>
            <person name="Paez-Espino D."/>
            <person name="Jungbluth S."/>
            <person name="Walsh D.A."/>
            <person name="Denef V.J."/>
            <person name="McMahon K.D."/>
            <person name="Konstantinidis K.T."/>
            <person name="Eloe-Fadrosh E.A."/>
            <person name="Kyrpides N.C."/>
            <person name="Woyke T."/>
        </authorList>
    </citation>
    <scope>NUCLEOTIDE SEQUENCE</scope>
    <source>
        <strain evidence="1">GVMAG-S-1102113-118</strain>
    </source>
</reference>